<accession>A0A0L6U4W6</accession>
<protein>
    <recommendedName>
        <fullName evidence="1">SHOCT domain-containing protein</fullName>
    </recommendedName>
</protein>
<comment type="caution">
    <text evidence="2">The sequence shown here is derived from an EMBL/GenBank/DDBJ whole genome shotgun (WGS) entry which is preliminary data.</text>
</comment>
<evidence type="ECO:0000313" key="3">
    <source>
        <dbReference type="Proteomes" id="UP000036873"/>
    </source>
</evidence>
<dbReference type="Pfam" id="PF09851">
    <property type="entry name" value="SHOCT"/>
    <property type="match status" value="1"/>
</dbReference>
<feature type="domain" description="SHOCT" evidence="1">
    <location>
        <begin position="73"/>
        <end position="95"/>
    </location>
</feature>
<dbReference type="InterPro" id="IPR018649">
    <property type="entry name" value="SHOCT"/>
</dbReference>
<evidence type="ECO:0000313" key="2">
    <source>
        <dbReference type="EMBL" id="KNZ43553.1"/>
    </source>
</evidence>
<reference evidence="3" key="1">
    <citation type="submission" date="2015-07" db="EMBL/GenBank/DDBJ databases">
        <title>Draft genome sequence of Acetobacterium bakii DSM 8293, a potential psychrophilic chemical producer through syngas fermentation.</title>
        <authorList>
            <person name="Song Y."/>
            <person name="Hwang S."/>
            <person name="Cho B.-K."/>
        </authorList>
    </citation>
    <scope>NUCLEOTIDE SEQUENCE [LARGE SCALE GENOMIC DNA]</scope>
    <source>
        <strain evidence="3">DSM 8239</strain>
    </source>
</reference>
<sequence>MLKERYAKGDIAADDYRERSMILEDEYYQDDYWLYAENAEMIQFKEKYVKGEIDSQEYIEKRTAIKKLHNTSPLNILKERFDNGEISATEYKKIRNE</sequence>
<name>A0A0L6U4W6_9FIRM</name>
<proteinExistence type="predicted"/>
<dbReference type="AlphaFoldDB" id="A0A0L6U4W6"/>
<dbReference type="EMBL" id="LGYO01000002">
    <property type="protein sequence ID" value="KNZ43553.1"/>
    <property type="molecule type" value="Genomic_DNA"/>
</dbReference>
<dbReference type="Proteomes" id="UP000036873">
    <property type="component" value="Unassembled WGS sequence"/>
</dbReference>
<evidence type="ECO:0000259" key="1">
    <source>
        <dbReference type="Pfam" id="PF09851"/>
    </source>
</evidence>
<gene>
    <name evidence="2" type="ORF">AKG39_00490</name>
</gene>
<organism evidence="2 3">
    <name type="scientific">Acetobacterium bakii</name>
    <dbReference type="NCBI Taxonomy" id="52689"/>
    <lineage>
        <taxon>Bacteria</taxon>
        <taxon>Bacillati</taxon>
        <taxon>Bacillota</taxon>
        <taxon>Clostridia</taxon>
        <taxon>Eubacteriales</taxon>
        <taxon>Eubacteriaceae</taxon>
        <taxon>Acetobacterium</taxon>
    </lineage>
</organism>
<keyword evidence="3" id="KW-1185">Reference proteome</keyword>